<evidence type="ECO:0000313" key="1">
    <source>
        <dbReference type="EMBL" id="EJW89714.1"/>
    </source>
</evidence>
<protein>
    <submittedName>
        <fullName evidence="1">Uncharacterized protein</fullName>
    </submittedName>
</protein>
<organism evidence="1">
    <name type="scientific">gut metagenome</name>
    <dbReference type="NCBI Taxonomy" id="749906"/>
    <lineage>
        <taxon>unclassified sequences</taxon>
        <taxon>metagenomes</taxon>
        <taxon>organismal metagenomes</taxon>
    </lineage>
</organism>
<proteinExistence type="predicted"/>
<reference evidence="1" key="1">
    <citation type="journal article" date="2012" name="PLoS ONE">
        <title>Gene sets for utilization of primary and secondary nutrition supplies in the distal gut of endangered iberian lynx.</title>
        <authorList>
            <person name="Alcaide M."/>
            <person name="Messina E."/>
            <person name="Richter M."/>
            <person name="Bargiela R."/>
            <person name="Peplies J."/>
            <person name="Huws S.A."/>
            <person name="Newbold C.J."/>
            <person name="Golyshin P.N."/>
            <person name="Simon M.A."/>
            <person name="Lopez G."/>
            <person name="Yakimov M.M."/>
            <person name="Ferrer M."/>
        </authorList>
    </citation>
    <scope>NUCLEOTIDE SEQUENCE</scope>
</reference>
<dbReference type="EMBL" id="AMCI01009312">
    <property type="protein sequence ID" value="EJW89714.1"/>
    <property type="molecule type" value="Genomic_DNA"/>
</dbReference>
<accession>J9FQS4</accession>
<comment type="caution">
    <text evidence="1">The sequence shown here is derived from an EMBL/GenBank/DDBJ whole genome shotgun (WGS) entry which is preliminary data.</text>
</comment>
<sequence>FTAEMKDGKLSNLVREIESLVDAIDPETCASEWMIRSGSIAPSHFRQAVQDMDAIRTEVWLLACQLAEADGNAVLADLPWNQWN</sequence>
<gene>
    <name evidence="1" type="ORF">EVA_22179</name>
</gene>
<dbReference type="AlphaFoldDB" id="J9FQS4"/>
<feature type="non-terminal residue" evidence="1">
    <location>
        <position position="1"/>
    </location>
</feature>
<name>J9FQS4_9ZZZZ</name>